<dbReference type="PROSITE" id="PS50893">
    <property type="entry name" value="ABC_TRANSPORTER_2"/>
    <property type="match status" value="1"/>
</dbReference>
<proteinExistence type="predicted"/>
<dbReference type="SUPFAM" id="SSF52540">
    <property type="entry name" value="P-loop containing nucleoside triphosphate hydrolases"/>
    <property type="match status" value="1"/>
</dbReference>
<name>A0A516PWE9_9ACTN</name>
<feature type="domain" description="ABC transporter" evidence="3">
    <location>
        <begin position="10"/>
        <end position="260"/>
    </location>
</feature>
<dbReference type="Gene3D" id="3.40.50.300">
    <property type="entry name" value="P-loop containing nucleotide triphosphate hydrolases"/>
    <property type="match status" value="1"/>
</dbReference>
<accession>A0A516PWE9</accession>
<keyword evidence="1" id="KW-0547">Nucleotide-binding</keyword>
<dbReference type="KEGG" id="mik:FOE78_05950"/>
<dbReference type="AlphaFoldDB" id="A0A516PWE9"/>
<evidence type="ECO:0000256" key="2">
    <source>
        <dbReference type="ARBA" id="ARBA00022840"/>
    </source>
</evidence>
<dbReference type="InterPro" id="IPR003439">
    <property type="entry name" value="ABC_transporter-like_ATP-bd"/>
</dbReference>
<dbReference type="CDD" id="cd03214">
    <property type="entry name" value="ABC_Iron-Siderophores_B12_Hemin"/>
    <property type="match status" value="1"/>
</dbReference>
<organism evidence="4 5">
    <name type="scientific">Microlunatus elymi</name>
    <dbReference type="NCBI Taxonomy" id="2596828"/>
    <lineage>
        <taxon>Bacteria</taxon>
        <taxon>Bacillati</taxon>
        <taxon>Actinomycetota</taxon>
        <taxon>Actinomycetes</taxon>
        <taxon>Propionibacteriales</taxon>
        <taxon>Propionibacteriaceae</taxon>
        <taxon>Microlunatus</taxon>
    </lineage>
</organism>
<sequence>MINFTAGAGLRLDDLRVGYRHTRRWPASEPDRVIVDGITAEAPAGRVTAVLGPNGAGKSTLLRTVAGLQPALGGAIMLRGAAGVDHDLLRLSPRDRARRTAVVLTERVDVGLLTGREVVELGRHPYLGLVSRLTDRDHRLIAEVLADLQATDLAEQRFAELSDGQRQRLLLARALVTEPELLILDEPSAFLDVGARVDLMALLDRLARQRSITVLVSTHEVELALRMAHQLWLIDDHRLITGTPSTLIDNGRIGTVFGTPHAVFDPATRTFGVRT</sequence>
<evidence type="ECO:0000256" key="1">
    <source>
        <dbReference type="ARBA" id="ARBA00022741"/>
    </source>
</evidence>
<keyword evidence="2 4" id="KW-0067">ATP-binding</keyword>
<dbReference type="Proteomes" id="UP000319263">
    <property type="component" value="Chromosome"/>
</dbReference>
<evidence type="ECO:0000313" key="4">
    <source>
        <dbReference type="EMBL" id="QDP95508.1"/>
    </source>
</evidence>
<dbReference type="EMBL" id="CP041692">
    <property type="protein sequence ID" value="QDP95508.1"/>
    <property type="molecule type" value="Genomic_DNA"/>
</dbReference>
<dbReference type="RefSeq" id="WP_143985480.1">
    <property type="nucleotide sequence ID" value="NZ_CP041692.1"/>
</dbReference>
<gene>
    <name evidence="4" type="ORF">FOE78_05950</name>
</gene>
<reference evidence="4 5" key="1">
    <citation type="submission" date="2019-07" db="EMBL/GenBank/DDBJ databases">
        <title>Microlunatus dokdonensis sp. nov. isolated from the rhizospheric soil of the wild plant Elymus tsukushiensis.</title>
        <authorList>
            <person name="Ghim S.-Y."/>
            <person name="Hwang Y.-J."/>
            <person name="Son J.-S."/>
            <person name="Shin J.-H."/>
        </authorList>
    </citation>
    <scope>NUCLEOTIDE SEQUENCE [LARGE SCALE GENOMIC DNA]</scope>
    <source>
        <strain evidence="4 5">KUDC0627</strain>
    </source>
</reference>
<evidence type="ECO:0000259" key="3">
    <source>
        <dbReference type="PROSITE" id="PS50893"/>
    </source>
</evidence>
<dbReference type="OrthoDB" id="2550338at2"/>
<dbReference type="GO" id="GO:0005524">
    <property type="term" value="F:ATP binding"/>
    <property type="evidence" value="ECO:0007669"/>
    <property type="project" value="UniProtKB-KW"/>
</dbReference>
<evidence type="ECO:0000313" key="5">
    <source>
        <dbReference type="Proteomes" id="UP000319263"/>
    </source>
</evidence>
<dbReference type="GO" id="GO:0016887">
    <property type="term" value="F:ATP hydrolysis activity"/>
    <property type="evidence" value="ECO:0007669"/>
    <property type="project" value="InterPro"/>
</dbReference>
<dbReference type="PANTHER" id="PTHR42794">
    <property type="entry name" value="HEMIN IMPORT ATP-BINDING PROTEIN HMUV"/>
    <property type="match status" value="1"/>
</dbReference>
<dbReference type="PANTHER" id="PTHR42794:SF2">
    <property type="entry name" value="ABC TRANSPORTER ATP-BINDING PROTEIN"/>
    <property type="match status" value="1"/>
</dbReference>
<protein>
    <submittedName>
        <fullName evidence="4">ABC transporter ATP-binding protein</fullName>
    </submittedName>
</protein>
<dbReference type="InterPro" id="IPR003593">
    <property type="entry name" value="AAA+_ATPase"/>
</dbReference>
<dbReference type="SMART" id="SM00382">
    <property type="entry name" value="AAA"/>
    <property type="match status" value="1"/>
</dbReference>
<dbReference type="Pfam" id="PF00005">
    <property type="entry name" value="ABC_tran"/>
    <property type="match status" value="1"/>
</dbReference>
<keyword evidence="5" id="KW-1185">Reference proteome</keyword>
<dbReference type="InterPro" id="IPR027417">
    <property type="entry name" value="P-loop_NTPase"/>
</dbReference>